<dbReference type="InterPro" id="IPR036761">
    <property type="entry name" value="TTHA0802/YceI-like_sf"/>
</dbReference>
<protein>
    <submittedName>
        <fullName evidence="3">Polyisoprenoid-binding protein YceI</fullName>
    </submittedName>
</protein>
<proteinExistence type="predicted"/>
<dbReference type="PANTHER" id="PTHR34406:SF1">
    <property type="entry name" value="PROTEIN YCEI"/>
    <property type="match status" value="1"/>
</dbReference>
<gene>
    <name evidence="3" type="ORF">FHS68_002224</name>
</gene>
<evidence type="ECO:0000313" key="3">
    <source>
        <dbReference type="EMBL" id="NIJ53054.1"/>
    </source>
</evidence>
<feature type="domain" description="Lipid/polyisoprenoid-binding YceI-like" evidence="2">
    <location>
        <begin position="34"/>
        <end position="204"/>
    </location>
</feature>
<evidence type="ECO:0000259" key="2">
    <source>
        <dbReference type="SMART" id="SM00867"/>
    </source>
</evidence>
<feature type="chain" id="PRO_5047150585" evidence="1">
    <location>
        <begin position="28"/>
        <end position="205"/>
    </location>
</feature>
<evidence type="ECO:0000256" key="1">
    <source>
        <dbReference type="SAM" id="SignalP"/>
    </source>
</evidence>
<comment type="caution">
    <text evidence="3">The sequence shown here is derived from an EMBL/GenBank/DDBJ whole genome shotgun (WGS) entry which is preliminary data.</text>
</comment>
<dbReference type="SUPFAM" id="SSF101874">
    <property type="entry name" value="YceI-like"/>
    <property type="match status" value="1"/>
</dbReference>
<dbReference type="InterPro" id="IPR007372">
    <property type="entry name" value="Lipid/polyisoprenoid-bd_YceI"/>
</dbReference>
<accession>A0ABX0ULT3</accession>
<dbReference type="Gene3D" id="2.40.128.110">
    <property type="entry name" value="Lipid/polyisoprenoid-binding, YceI-like"/>
    <property type="match status" value="1"/>
</dbReference>
<reference evidence="3 4" key="1">
    <citation type="submission" date="2020-03" db="EMBL/GenBank/DDBJ databases">
        <title>Genomic Encyclopedia of Type Strains, Phase IV (KMG-IV): sequencing the most valuable type-strain genomes for metagenomic binning, comparative biology and taxonomic classification.</title>
        <authorList>
            <person name="Goeker M."/>
        </authorList>
    </citation>
    <scope>NUCLEOTIDE SEQUENCE [LARGE SCALE GENOMIC DNA]</scope>
    <source>
        <strain evidence="3 4">DSM 102865</strain>
    </source>
</reference>
<sequence>MKTTMKSVKLFVASLAVALFVSSTVSADDKKAANLKVNTAKSELTWLAKKVTGEHTGKIALKEGSMTLDGTKLTGGKFVADLTSITCTDLTDKSYNEKLIGHLKSEDFFSVEKHPTATFIVTKATAKSAGVYDVTGDLTIKGITKPVTFPVTVTTSATGAEATGKLIVDRSKFDIKYNSKSFFENLGDKMIHDDFSIDVKLVAAK</sequence>
<organism evidence="3 4">
    <name type="scientific">Dyadobacter arcticus</name>
    <dbReference type="NCBI Taxonomy" id="1078754"/>
    <lineage>
        <taxon>Bacteria</taxon>
        <taxon>Pseudomonadati</taxon>
        <taxon>Bacteroidota</taxon>
        <taxon>Cytophagia</taxon>
        <taxon>Cytophagales</taxon>
        <taxon>Spirosomataceae</taxon>
        <taxon>Dyadobacter</taxon>
    </lineage>
</organism>
<dbReference type="Pfam" id="PF04264">
    <property type="entry name" value="YceI"/>
    <property type="match status" value="1"/>
</dbReference>
<keyword evidence="1" id="KW-0732">Signal</keyword>
<dbReference type="PANTHER" id="PTHR34406">
    <property type="entry name" value="PROTEIN YCEI"/>
    <property type="match status" value="1"/>
</dbReference>
<keyword evidence="4" id="KW-1185">Reference proteome</keyword>
<dbReference type="Proteomes" id="UP001179181">
    <property type="component" value="Unassembled WGS sequence"/>
</dbReference>
<evidence type="ECO:0000313" key="4">
    <source>
        <dbReference type="Proteomes" id="UP001179181"/>
    </source>
</evidence>
<name>A0ABX0ULT3_9BACT</name>
<dbReference type="SMART" id="SM00867">
    <property type="entry name" value="YceI"/>
    <property type="match status" value="1"/>
</dbReference>
<dbReference type="EMBL" id="JAASQJ010000002">
    <property type="protein sequence ID" value="NIJ53054.1"/>
    <property type="molecule type" value="Genomic_DNA"/>
</dbReference>
<feature type="signal peptide" evidence="1">
    <location>
        <begin position="1"/>
        <end position="27"/>
    </location>
</feature>